<dbReference type="EnsemblMetazoa" id="XM_038200352.1">
    <property type="protein sequence ID" value="XP_038056280.1"/>
    <property type="gene ID" value="LOC119728211"/>
</dbReference>
<keyword evidence="2" id="KW-1185">Reference proteome</keyword>
<dbReference type="PANTHER" id="PTHR34415:SF1">
    <property type="entry name" value="INTEGRASE CATALYTIC DOMAIN-CONTAINING PROTEIN"/>
    <property type="match status" value="1"/>
</dbReference>
<dbReference type="OMA" id="ANVWRRY"/>
<evidence type="ECO:0000313" key="2">
    <source>
        <dbReference type="Proteomes" id="UP000887568"/>
    </source>
</evidence>
<dbReference type="RefSeq" id="XP_038056280.1">
    <property type="nucleotide sequence ID" value="XM_038200352.1"/>
</dbReference>
<accession>A0A913ZY90</accession>
<evidence type="ECO:0000313" key="1">
    <source>
        <dbReference type="EnsemblMetazoa" id="XP_038056280.1"/>
    </source>
</evidence>
<dbReference type="Proteomes" id="UP000887568">
    <property type="component" value="Unplaced"/>
</dbReference>
<name>A0A913ZY90_PATMI</name>
<reference evidence="1" key="1">
    <citation type="submission" date="2022-11" db="UniProtKB">
        <authorList>
            <consortium name="EnsemblMetazoa"/>
        </authorList>
    </citation>
    <scope>IDENTIFICATION</scope>
</reference>
<organism evidence="1 2">
    <name type="scientific">Patiria miniata</name>
    <name type="common">Bat star</name>
    <name type="synonym">Asterina miniata</name>
    <dbReference type="NCBI Taxonomy" id="46514"/>
    <lineage>
        <taxon>Eukaryota</taxon>
        <taxon>Metazoa</taxon>
        <taxon>Echinodermata</taxon>
        <taxon>Eleutherozoa</taxon>
        <taxon>Asterozoa</taxon>
        <taxon>Asteroidea</taxon>
        <taxon>Valvatacea</taxon>
        <taxon>Valvatida</taxon>
        <taxon>Asterinidae</taxon>
        <taxon>Patiria</taxon>
    </lineage>
</organism>
<protein>
    <submittedName>
        <fullName evidence="1">Uncharacterized protein</fullName>
    </submittedName>
</protein>
<dbReference type="GeneID" id="119728211"/>
<sequence length="154" mass="17917">MLLVFYRERGCLPRVHASSGKSFANHLNFNDRMRIQNFIANYAETHAVFLPGRIPGFKRDDLQLLPSSETKANVWRRYKLATEESGYRVVAISTFWKVLNAVCPFIICHRPMTDVCWQCQKNNCLLYRSANLPDNEKAARCQLQQAHLEQVNRE</sequence>
<proteinExistence type="predicted"/>
<dbReference type="OrthoDB" id="6152653at2759"/>
<dbReference type="AlphaFoldDB" id="A0A913ZY90"/>
<dbReference type="PANTHER" id="PTHR34415">
    <property type="entry name" value="INTEGRASE CATALYTIC DOMAIN-CONTAINING PROTEIN"/>
    <property type="match status" value="1"/>
</dbReference>